<evidence type="ECO:0000313" key="3">
    <source>
        <dbReference type="Proteomes" id="UP001437256"/>
    </source>
</evidence>
<organism evidence="2 3">
    <name type="scientific">Marasmius tenuissimus</name>
    <dbReference type="NCBI Taxonomy" id="585030"/>
    <lineage>
        <taxon>Eukaryota</taxon>
        <taxon>Fungi</taxon>
        <taxon>Dikarya</taxon>
        <taxon>Basidiomycota</taxon>
        <taxon>Agaricomycotina</taxon>
        <taxon>Agaricomycetes</taxon>
        <taxon>Agaricomycetidae</taxon>
        <taxon>Agaricales</taxon>
        <taxon>Marasmiineae</taxon>
        <taxon>Marasmiaceae</taxon>
        <taxon>Marasmius</taxon>
    </lineage>
</organism>
<comment type="caution">
    <text evidence="2">The sequence shown here is derived from an EMBL/GenBank/DDBJ whole genome shotgun (WGS) entry which is preliminary data.</text>
</comment>
<evidence type="ECO:0000256" key="1">
    <source>
        <dbReference type="SAM" id="MobiDB-lite"/>
    </source>
</evidence>
<dbReference type="Gene3D" id="3.10.20.90">
    <property type="entry name" value="Phosphatidylinositol 3-kinase Catalytic Subunit, Chain A, domain 1"/>
    <property type="match status" value="1"/>
</dbReference>
<feature type="region of interest" description="Disordered" evidence="1">
    <location>
        <begin position="310"/>
        <end position="336"/>
    </location>
</feature>
<name>A0ABR2ZZA4_9AGAR</name>
<sequence>MPKIAVDHRKSSDQRLVLFCDERATKRVIVRRPANYLDARKCALRHFPSISSDHLVLQTDELDISLGERADITPDVWEIISETVSRFFAIERGTQITLTFRYTKDCEADPLAIQCTVSPTITLRELFDGFEKHLRSLDPLVYDGSDALIYHYNGHTMSKLSDTPQDLKMLDGALIECPSRSPFGTSTTTSAFGVSAPSPPSTTSAFSSVGLTRPGPGPGAGTFGKPVIYLFAREDMDVSVSVALIPQWSFSVLYPRVPIENTKSPIGKSRLHERVQWDVETKNDGMLREKNTGLDVAYLFWEANVNRDKTWDVPPSPTSEPDHDEPERPQYTSDDTDCFDPLSCTVDPGNSVILSVETITPYLETALAALGLHTEARTSFITYWLPSFLKYTHVALRFVPQASYELAAPMDITPTPDEVTRVFMLFRGVDRVDSAWDKAMNRAREDVGMWRDVVGVHSHRHTVSGIEEIEPTPRLRVLEWGGMEIV</sequence>
<proteinExistence type="predicted"/>
<dbReference type="EMBL" id="JBBXMP010000036">
    <property type="protein sequence ID" value="KAL0066391.1"/>
    <property type="molecule type" value="Genomic_DNA"/>
</dbReference>
<gene>
    <name evidence="2" type="ORF">AAF712_006650</name>
</gene>
<keyword evidence="3" id="KW-1185">Reference proteome</keyword>
<accession>A0ABR2ZZA4</accession>
<protein>
    <recommendedName>
        <fullName evidence="4">Ubiquitin-like domain-containing protein</fullName>
    </recommendedName>
</protein>
<reference evidence="2 3" key="1">
    <citation type="submission" date="2024-05" db="EMBL/GenBank/DDBJ databases">
        <title>A draft genome resource for the thread blight pathogen Marasmius tenuissimus strain MS-2.</title>
        <authorList>
            <person name="Yulfo-Soto G.E."/>
            <person name="Baruah I.K."/>
            <person name="Amoako-Attah I."/>
            <person name="Bukari Y."/>
            <person name="Meinhardt L.W."/>
            <person name="Bailey B.A."/>
            <person name="Cohen S.P."/>
        </authorList>
    </citation>
    <scope>NUCLEOTIDE SEQUENCE [LARGE SCALE GENOMIC DNA]</scope>
    <source>
        <strain evidence="2 3">MS-2</strain>
    </source>
</reference>
<evidence type="ECO:0008006" key="4">
    <source>
        <dbReference type="Google" id="ProtNLM"/>
    </source>
</evidence>
<dbReference type="Proteomes" id="UP001437256">
    <property type="component" value="Unassembled WGS sequence"/>
</dbReference>
<evidence type="ECO:0000313" key="2">
    <source>
        <dbReference type="EMBL" id="KAL0066391.1"/>
    </source>
</evidence>
<feature type="region of interest" description="Disordered" evidence="1">
    <location>
        <begin position="191"/>
        <end position="218"/>
    </location>
</feature>